<accession>A0ABP9DBN9</accession>
<dbReference type="RefSeq" id="WP_345695452.1">
    <property type="nucleotide sequence ID" value="NZ_BAABIS010000001.1"/>
</dbReference>
<dbReference type="PANTHER" id="PTHR42852:SF6">
    <property type="entry name" value="THIOL:DISULFIDE INTERCHANGE PROTEIN DSBE"/>
    <property type="match status" value="1"/>
</dbReference>
<feature type="signal peptide" evidence="6">
    <location>
        <begin position="1"/>
        <end position="28"/>
    </location>
</feature>
<keyword evidence="3" id="KW-0812">Transmembrane</keyword>
<evidence type="ECO:0000256" key="2">
    <source>
        <dbReference type="ARBA" id="ARBA00022748"/>
    </source>
</evidence>
<keyword evidence="3" id="KW-0735">Signal-anchor</keyword>
<feature type="chain" id="PRO_5046927121" description="Thioredoxin domain-containing protein" evidence="6">
    <location>
        <begin position="29"/>
        <end position="200"/>
    </location>
</feature>
<dbReference type="CDD" id="cd02966">
    <property type="entry name" value="TlpA_like_family"/>
    <property type="match status" value="1"/>
</dbReference>
<gene>
    <name evidence="8" type="ORF">GCM10023235_09130</name>
</gene>
<keyword evidence="5" id="KW-0676">Redox-active center</keyword>
<dbReference type="InterPro" id="IPR000866">
    <property type="entry name" value="AhpC/TSA"/>
</dbReference>
<dbReference type="PROSITE" id="PS00194">
    <property type="entry name" value="THIOREDOXIN_1"/>
    <property type="match status" value="1"/>
</dbReference>
<feature type="domain" description="Thioredoxin" evidence="7">
    <location>
        <begin position="51"/>
        <end position="195"/>
    </location>
</feature>
<organism evidence="8 9">
    <name type="scientific">Kitasatospora terrestris</name>
    <dbReference type="NCBI Taxonomy" id="258051"/>
    <lineage>
        <taxon>Bacteria</taxon>
        <taxon>Bacillati</taxon>
        <taxon>Actinomycetota</taxon>
        <taxon>Actinomycetes</taxon>
        <taxon>Kitasatosporales</taxon>
        <taxon>Streptomycetaceae</taxon>
        <taxon>Kitasatospora</taxon>
    </lineage>
</organism>
<dbReference type="InterPro" id="IPR050553">
    <property type="entry name" value="Thioredoxin_ResA/DsbE_sf"/>
</dbReference>
<proteinExistence type="predicted"/>
<dbReference type="InterPro" id="IPR036249">
    <property type="entry name" value="Thioredoxin-like_sf"/>
</dbReference>
<dbReference type="PANTHER" id="PTHR42852">
    <property type="entry name" value="THIOL:DISULFIDE INTERCHANGE PROTEIN DSBE"/>
    <property type="match status" value="1"/>
</dbReference>
<dbReference type="SUPFAM" id="SSF52833">
    <property type="entry name" value="Thioredoxin-like"/>
    <property type="match status" value="1"/>
</dbReference>
<evidence type="ECO:0000256" key="4">
    <source>
        <dbReference type="ARBA" id="ARBA00023157"/>
    </source>
</evidence>
<dbReference type="InterPro" id="IPR013766">
    <property type="entry name" value="Thioredoxin_domain"/>
</dbReference>
<keyword evidence="6" id="KW-0732">Signal</keyword>
<evidence type="ECO:0000313" key="8">
    <source>
        <dbReference type="EMBL" id="GAA4836407.1"/>
    </source>
</evidence>
<sequence length="200" mass="20384">MPDRRPRAALAAAALLAAALLPAGGCAAADALPQGSAAAPAAGAPAVTFAAADRRPAPDLAGEDLDGTPQSLAALRGHVVVLNIWGSWCGPCRAEADGLQRVHAETEPRGVRFLGIDTKDPQPGPARTFVRDHGLTYPSLYDPKGALVRTLPPQTVNVQALPATLVVDRAGRIAAAVAAPVTPEQLRAVLDPITAEAATP</sequence>
<keyword evidence="9" id="KW-1185">Reference proteome</keyword>
<reference evidence="9" key="1">
    <citation type="journal article" date="2019" name="Int. J. Syst. Evol. Microbiol.">
        <title>The Global Catalogue of Microorganisms (GCM) 10K type strain sequencing project: providing services to taxonomists for standard genome sequencing and annotation.</title>
        <authorList>
            <consortium name="The Broad Institute Genomics Platform"/>
            <consortium name="The Broad Institute Genome Sequencing Center for Infectious Disease"/>
            <person name="Wu L."/>
            <person name="Ma J."/>
        </authorList>
    </citation>
    <scope>NUCLEOTIDE SEQUENCE [LARGE SCALE GENOMIC DNA]</scope>
    <source>
        <strain evidence="9">JCM 13006</strain>
    </source>
</reference>
<keyword evidence="2" id="KW-0201">Cytochrome c-type biogenesis</keyword>
<dbReference type="Pfam" id="PF00578">
    <property type="entry name" value="AhpC-TSA"/>
    <property type="match status" value="1"/>
</dbReference>
<dbReference type="Proteomes" id="UP001501752">
    <property type="component" value="Unassembled WGS sequence"/>
</dbReference>
<protein>
    <recommendedName>
        <fullName evidence="7">Thioredoxin domain-containing protein</fullName>
    </recommendedName>
</protein>
<evidence type="ECO:0000256" key="6">
    <source>
        <dbReference type="SAM" id="SignalP"/>
    </source>
</evidence>
<dbReference type="EMBL" id="BAABIS010000001">
    <property type="protein sequence ID" value="GAA4836407.1"/>
    <property type="molecule type" value="Genomic_DNA"/>
</dbReference>
<evidence type="ECO:0000256" key="3">
    <source>
        <dbReference type="ARBA" id="ARBA00022968"/>
    </source>
</evidence>
<comment type="subcellular location">
    <subcellularLocation>
        <location evidence="1">Cell envelope</location>
    </subcellularLocation>
</comment>
<dbReference type="Gene3D" id="3.40.30.10">
    <property type="entry name" value="Glutaredoxin"/>
    <property type="match status" value="1"/>
</dbReference>
<evidence type="ECO:0000256" key="5">
    <source>
        <dbReference type="ARBA" id="ARBA00023284"/>
    </source>
</evidence>
<dbReference type="PROSITE" id="PS51352">
    <property type="entry name" value="THIOREDOXIN_2"/>
    <property type="match status" value="1"/>
</dbReference>
<name>A0ABP9DBN9_9ACTN</name>
<comment type="caution">
    <text evidence="8">The sequence shown here is derived from an EMBL/GenBank/DDBJ whole genome shotgun (WGS) entry which is preliminary data.</text>
</comment>
<evidence type="ECO:0000313" key="9">
    <source>
        <dbReference type="Proteomes" id="UP001501752"/>
    </source>
</evidence>
<evidence type="ECO:0000259" key="7">
    <source>
        <dbReference type="PROSITE" id="PS51352"/>
    </source>
</evidence>
<evidence type="ECO:0000256" key="1">
    <source>
        <dbReference type="ARBA" id="ARBA00004196"/>
    </source>
</evidence>
<dbReference type="InterPro" id="IPR017937">
    <property type="entry name" value="Thioredoxin_CS"/>
</dbReference>
<keyword evidence="4" id="KW-1015">Disulfide bond</keyword>